<name>A0A8S0PQJ6_OLEEU</name>
<reference evidence="1 2" key="1">
    <citation type="submission" date="2019-12" db="EMBL/GenBank/DDBJ databases">
        <authorList>
            <person name="Alioto T."/>
            <person name="Alioto T."/>
            <person name="Gomez Garrido J."/>
        </authorList>
    </citation>
    <scope>NUCLEOTIDE SEQUENCE [LARGE SCALE GENOMIC DNA]</scope>
</reference>
<evidence type="ECO:0000313" key="1">
    <source>
        <dbReference type="EMBL" id="CAA2954454.1"/>
    </source>
</evidence>
<sequence length="306" mass="34195">MKDNVTEAGTSVTKGKAKFTMVTKKDNVSKVRNCVTEGISIGKNQTNSSSFKGKNDFSKAIGKENELSVNPSSQDVPRKSCELNLPDSEDELMQQAVELFGEFHNYEPCCKSRKKRMHGSLIISERESSSPPPLQSVATKKDDVTRARTCVTKGISVGKIQSNSSSFKGKNGFSEAIGEGKEFSVNPSSRDVPKKICESNIPESEDEVVQQAMELDIPKKSCESNIHDSEDEVMQQAMEFLGEFHNHELCCKNRKRRMEESLLIINYITERESPSPPPPESVILEQKEELRKLYQVLRGEKIPSTL</sequence>
<dbReference type="AlphaFoldDB" id="A0A8S0PQJ6"/>
<proteinExistence type="predicted"/>
<organism evidence="1 2">
    <name type="scientific">Olea europaea subsp. europaea</name>
    <dbReference type="NCBI Taxonomy" id="158383"/>
    <lineage>
        <taxon>Eukaryota</taxon>
        <taxon>Viridiplantae</taxon>
        <taxon>Streptophyta</taxon>
        <taxon>Embryophyta</taxon>
        <taxon>Tracheophyta</taxon>
        <taxon>Spermatophyta</taxon>
        <taxon>Magnoliopsida</taxon>
        <taxon>eudicotyledons</taxon>
        <taxon>Gunneridae</taxon>
        <taxon>Pentapetalae</taxon>
        <taxon>asterids</taxon>
        <taxon>lamiids</taxon>
        <taxon>Lamiales</taxon>
        <taxon>Oleaceae</taxon>
        <taxon>Oleeae</taxon>
        <taxon>Olea</taxon>
    </lineage>
</organism>
<gene>
    <name evidence="1" type="ORF">OLEA9_A092944</name>
</gene>
<accession>A0A8S0PQJ6</accession>
<protein>
    <submittedName>
        <fullName evidence="1">Uncharacterized protein</fullName>
    </submittedName>
</protein>
<dbReference type="Proteomes" id="UP000594638">
    <property type="component" value="Unassembled WGS sequence"/>
</dbReference>
<comment type="caution">
    <text evidence="1">The sequence shown here is derived from an EMBL/GenBank/DDBJ whole genome shotgun (WGS) entry which is preliminary data.</text>
</comment>
<dbReference type="EMBL" id="CACTIH010000115">
    <property type="protein sequence ID" value="CAA2954454.1"/>
    <property type="molecule type" value="Genomic_DNA"/>
</dbReference>
<evidence type="ECO:0000313" key="2">
    <source>
        <dbReference type="Proteomes" id="UP000594638"/>
    </source>
</evidence>
<dbReference type="Gramene" id="OE9A092944T4">
    <property type="protein sequence ID" value="OE9A092944C4"/>
    <property type="gene ID" value="OE9A092944"/>
</dbReference>
<keyword evidence="2" id="KW-1185">Reference proteome</keyword>